<dbReference type="PANTHER" id="PTHR14256">
    <property type="entry name" value="NADH-UBIQUINONE OXIDOREDUCTASE MLRQ SUBUNIT"/>
    <property type="match status" value="1"/>
</dbReference>
<keyword evidence="6" id="KW-0249">Electron transport</keyword>
<evidence type="ECO:0000256" key="2">
    <source>
        <dbReference type="ARBA" id="ARBA00022448"/>
    </source>
</evidence>
<evidence type="ECO:0000256" key="10">
    <source>
        <dbReference type="ARBA" id="ARBA00038186"/>
    </source>
</evidence>
<evidence type="ECO:0000256" key="12">
    <source>
        <dbReference type="SAM" id="Phobius"/>
    </source>
</evidence>
<evidence type="ECO:0000313" key="13">
    <source>
        <dbReference type="EMBL" id="KAJ8794668.1"/>
    </source>
</evidence>
<comment type="similarity">
    <text evidence="10">Belongs to the complex IV NDUFA4 subunit family.</text>
</comment>
<keyword evidence="8" id="KW-0496">Mitochondrion</keyword>
<proteinExistence type="inferred from homology"/>
<sequence length="115" mass="12735">MIRQIIGQAKKHPSLIPLFIFIGAGGTGAALYVLRLALFNPDVSWDKKNNPEPWNKLGPNDQYKCSGSQTSVYIGIFFSSIPRDSDSVDLLQRLRICISDKVLDDVDAVGPWTTL</sequence>
<evidence type="ECO:0000256" key="7">
    <source>
        <dbReference type="ARBA" id="ARBA00022989"/>
    </source>
</evidence>
<evidence type="ECO:0000256" key="6">
    <source>
        <dbReference type="ARBA" id="ARBA00022982"/>
    </source>
</evidence>
<keyword evidence="14" id="KW-1185">Reference proteome</keyword>
<keyword evidence="9 12" id="KW-0472">Membrane</keyword>
<evidence type="ECO:0000256" key="3">
    <source>
        <dbReference type="ARBA" id="ARBA00022660"/>
    </source>
</evidence>
<organism evidence="13 14">
    <name type="scientific">Eschrichtius robustus</name>
    <name type="common">California gray whale</name>
    <name type="synonym">Eschrichtius gibbosus</name>
    <dbReference type="NCBI Taxonomy" id="9764"/>
    <lineage>
        <taxon>Eukaryota</taxon>
        <taxon>Metazoa</taxon>
        <taxon>Chordata</taxon>
        <taxon>Craniata</taxon>
        <taxon>Vertebrata</taxon>
        <taxon>Euteleostomi</taxon>
        <taxon>Mammalia</taxon>
        <taxon>Eutheria</taxon>
        <taxon>Laurasiatheria</taxon>
        <taxon>Artiodactyla</taxon>
        <taxon>Whippomorpha</taxon>
        <taxon>Cetacea</taxon>
        <taxon>Mysticeti</taxon>
        <taxon>Eschrichtiidae</taxon>
        <taxon>Eschrichtius</taxon>
    </lineage>
</organism>
<comment type="subcellular location">
    <subcellularLocation>
        <location evidence="1">Mitochondrion inner membrane</location>
        <topology evidence="1">Single-pass membrane protein</topology>
    </subcellularLocation>
</comment>
<dbReference type="InterPro" id="IPR010530">
    <property type="entry name" value="B12D"/>
</dbReference>
<dbReference type="PANTHER" id="PTHR14256:SF4">
    <property type="entry name" value="CYTOCHROME C OXIDASE SUBUNIT NDUFA4"/>
    <property type="match status" value="1"/>
</dbReference>
<evidence type="ECO:0000313" key="14">
    <source>
        <dbReference type="Proteomes" id="UP001159641"/>
    </source>
</evidence>
<keyword evidence="2" id="KW-0813">Transport</keyword>
<evidence type="ECO:0000256" key="5">
    <source>
        <dbReference type="ARBA" id="ARBA00022792"/>
    </source>
</evidence>
<dbReference type="EMBL" id="JAIQCJ010000770">
    <property type="protein sequence ID" value="KAJ8794668.1"/>
    <property type="molecule type" value="Genomic_DNA"/>
</dbReference>
<evidence type="ECO:0000256" key="1">
    <source>
        <dbReference type="ARBA" id="ARBA00004434"/>
    </source>
</evidence>
<name>A0AB34HU79_ESCRO</name>
<dbReference type="AlphaFoldDB" id="A0AB34HU79"/>
<keyword evidence="3" id="KW-0679">Respiratory chain</keyword>
<reference evidence="13 14" key="1">
    <citation type="submission" date="2022-11" db="EMBL/GenBank/DDBJ databases">
        <title>Whole genome sequence of Eschrichtius robustus ER-17-0199.</title>
        <authorList>
            <person name="Bruniche-Olsen A."/>
            <person name="Black A.N."/>
            <person name="Fields C.J."/>
            <person name="Walden K."/>
            <person name="Dewoody J.A."/>
        </authorList>
    </citation>
    <scope>NUCLEOTIDE SEQUENCE [LARGE SCALE GENOMIC DNA]</scope>
    <source>
        <strain evidence="13">ER-17-0199</strain>
        <tissue evidence="13">Blubber</tissue>
    </source>
</reference>
<evidence type="ECO:0000256" key="8">
    <source>
        <dbReference type="ARBA" id="ARBA00023128"/>
    </source>
</evidence>
<keyword evidence="4 12" id="KW-0812">Transmembrane</keyword>
<gene>
    <name evidence="13" type="ORF">J1605_002977</name>
</gene>
<dbReference type="GO" id="GO:0005743">
    <property type="term" value="C:mitochondrial inner membrane"/>
    <property type="evidence" value="ECO:0007669"/>
    <property type="project" value="UniProtKB-SubCell"/>
</dbReference>
<accession>A0AB34HU79</accession>
<dbReference type="Pfam" id="PF06522">
    <property type="entry name" value="B12D"/>
    <property type="match status" value="1"/>
</dbReference>
<evidence type="ECO:0000256" key="9">
    <source>
        <dbReference type="ARBA" id="ARBA00023136"/>
    </source>
</evidence>
<evidence type="ECO:0000256" key="4">
    <source>
        <dbReference type="ARBA" id="ARBA00022692"/>
    </source>
</evidence>
<keyword evidence="7 12" id="KW-1133">Transmembrane helix</keyword>
<feature type="transmembrane region" description="Helical" evidence="12">
    <location>
        <begin position="15"/>
        <end position="38"/>
    </location>
</feature>
<dbReference type="Proteomes" id="UP001159641">
    <property type="component" value="Unassembled WGS sequence"/>
</dbReference>
<evidence type="ECO:0000256" key="11">
    <source>
        <dbReference type="ARBA" id="ARBA00041121"/>
    </source>
</evidence>
<comment type="caution">
    <text evidence="13">The sequence shown here is derived from an EMBL/GenBank/DDBJ whole genome shotgun (WGS) entry which is preliminary data.</text>
</comment>
<protein>
    <recommendedName>
        <fullName evidence="11">Cytochrome c oxidase subunit NDUFA4</fullName>
    </recommendedName>
</protein>
<keyword evidence="5" id="KW-0999">Mitochondrion inner membrane</keyword>